<dbReference type="Proteomes" id="UP001596527">
    <property type="component" value="Unassembled WGS sequence"/>
</dbReference>
<gene>
    <name evidence="2" type="ORF">ACFQWG_07705</name>
</gene>
<evidence type="ECO:0000313" key="2">
    <source>
        <dbReference type="EMBL" id="MFC7581080.1"/>
    </source>
</evidence>
<keyword evidence="3" id="KW-1185">Reference proteome</keyword>
<dbReference type="EMBL" id="JBHTEF010000001">
    <property type="protein sequence ID" value="MFC7581080.1"/>
    <property type="molecule type" value="Genomic_DNA"/>
</dbReference>
<comment type="caution">
    <text evidence="2">The sequence shown here is derived from an EMBL/GenBank/DDBJ whole genome shotgun (WGS) entry which is preliminary data.</text>
</comment>
<evidence type="ECO:0008006" key="4">
    <source>
        <dbReference type="Google" id="ProtNLM"/>
    </source>
</evidence>
<dbReference type="Gene3D" id="3.20.20.80">
    <property type="entry name" value="Glycosidases"/>
    <property type="match status" value="1"/>
</dbReference>
<dbReference type="InterPro" id="IPR017853">
    <property type="entry name" value="GH"/>
</dbReference>
<sequence>MNEPRTRVRAGVNYTPSHGWFHSWRHVDWGAAREDLQAIASLGADHVRILPMWEILQPNRTYIDPSAVEDVARMVAIAGEAGLGASVDVFQGHLSSFDFVPAWLTSWHRRNLFTDAEVVAAEADLVRTLDAALAGIPAYEALTLGNEVNQFADEPHPTPMRIDSAQAGAWLRTLLGAGSPRGGARRALVHAAYDAIWFKDRHPFLPAHASRLGDLTVIHSWVFNGTAQRYGSSSTESRRLAEYLIELSAAFAEDPLRGVWLQEIGAPGNVIPEDEAGDFCRHSLLNAAGCASLRGVTWWCSHDIDEGLADFPPFEHRLGLFDTRGRVKPLGEAFAEVARDLRGCPAPEARTRAIVIPVDEEDVPVSRGALGPGGSVFEAWMERARAGERPALVTSRTAEDPADLTRRGIADAHTVAGGLSGSYSGVSDPSVPRMARP</sequence>
<accession>A0ABW2SLS6</accession>
<dbReference type="SUPFAM" id="SSF51445">
    <property type="entry name" value="(Trans)glycosidases"/>
    <property type="match status" value="1"/>
</dbReference>
<dbReference type="RefSeq" id="WP_380973959.1">
    <property type="nucleotide sequence ID" value="NZ_JBHTEF010000001.1"/>
</dbReference>
<evidence type="ECO:0000313" key="3">
    <source>
        <dbReference type="Proteomes" id="UP001596527"/>
    </source>
</evidence>
<feature type="region of interest" description="Disordered" evidence="1">
    <location>
        <begin position="415"/>
        <end position="437"/>
    </location>
</feature>
<evidence type="ECO:0000256" key="1">
    <source>
        <dbReference type="SAM" id="MobiDB-lite"/>
    </source>
</evidence>
<protein>
    <recommendedName>
        <fullName evidence="4">Glycosyl hydrolase</fullName>
    </recommendedName>
</protein>
<proteinExistence type="predicted"/>
<reference evidence="3" key="1">
    <citation type="journal article" date="2019" name="Int. J. Syst. Evol. Microbiol.">
        <title>The Global Catalogue of Microorganisms (GCM) 10K type strain sequencing project: providing services to taxonomists for standard genome sequencing and annotation.</title>
        <authorList>
            <consortium name="The Broad Institute Genomics Platform"/>
            <consortium name="The Broad Institute Genome Sequencing Center for Infectious Disease"/>
            <person name="Wu L."/>
            <person name="Ma J."/>
        </authorList>
    </citation>
    <scope>NUCLEOTIDE SEQUENCE [LARGE SCALE GENOMIC DNA]</scope>
    <source>
        <strain evidence="3">CCUG 56698</strain>
    </source>
</reference>
<organism evidence="2 3">
    <name type="scientific">Schaalia naturae</name>
    <dbReference type="NCBI Taxonomy" id="635203"/>
    <lineage>
        <taxon>Bacteria</taxon>
        <taxon>Bacillati</taxon>
        <taxon>Actinomycetota</taxon>
        <taxon>Actinomycetes</taxon>
        <taxon>Actinomycetales</taxon>
        <taxon>Actinomycetaceae</taxon>
        <taxon>Schaalia</taxon>
    </lineage>
</organism>
<name>A0ABW2SLS6_9ACTO</name>